<evidence type="ECO:0000313" key="4">
    <source>
        <dbReference type="Proteomes" id="UP000824124"/>
    </source>
</evidence>
<name>A0A9D1HJU6_9FIRM</name>
<dbReference type="Pfam" id="PF16465">
    <property type="entry name" value="DUF5046"/>
    <property type="match status" value="1"/>
</dbReference>
<accession>A0A9D1HJU6</accession>
<dbReference type="InterPro" id="IPR032491">
    <property type="entry name" value="DUF5046"/>
</dbReference>
<comment type="caution">
    <text evidence="3">The sequence shown here is derived from an EMBL/GenBank/DDBJ whole genome shotgun (WGS) entry which is preliminary data.</text>
</comment>
<dbReference type="PROSITE" id="PS51257">
    <property type="entry name" value="PROKAR_LIPOPROTEIN"/>
    <property type="match status" value="1"/>
</dbReference>
<gene>
    <name evidence="3" type="ORF">IAB00_03730</name>
</gene>
<reference evidence="3" key="1">
    <citation type="submission" date="2020-10" db="EMBL/GenBank/DDBJ databases">
        <authorList>
            <person name="Gilroy R."/>
        </authorList>
    </citation>
    <scope>NUCLEOTIDE SEQUENCE</scope>
    <source>
        <strain evidence="3">2830</strain>
    </source>
</reference>
<dbReference type="AlphaFoldDB" id="A0A9D1HJU6"/>
<feature type="domain" description="DUF5046" evidence="2">
    <location>
        <begin position="248"/>
        <end position="314"/>
    </location>
</feature>
<feature type="signal peptide" evidence="1">
    <location>
        <begin position="1"/>
        <end position="20"/>
    </location>
</feature>
<sequence length="317" mass="34987">MKVNCKALLTLLLVLLLSLAGCGQPGVSTDGGQGGTDAMQSDAPKLLQFYDNDGYGVINADGKIIARGDHNYESARIWSNAAGEQVAAMQCSQQMSETEVDQWNNPLTESTRFSFFDPWGNTIASVHLDTPGEAEFFYYDGDISTGCFLVYMRGDSGYKIYGFDGTLLVEQEMRTAPDGYSPDYAADYANMWQNGQLLWVSYSVHNSDWSDWKDYADVYNLDGTPVTLAEDYDSIWSVSDEVTGRQLPYLVAGYNGVGGSRLNDLLAADGSVLVSGITQQYAVTEGLIYCQRGFERGLMDFDGNWIYQESVFTELDD</sequence>
<evidence type="ECO:0000256" key="1">
    <source>
        <dbReference type="SAM" id="SignalP"/>
    </source>
</evidence>
<evidence type="ECO:0000259" key="2">
    <source>
        <dbReference type="Pfam" id="PF16465"/>
    </source>
</evidence>
<dbReference type="Proteomes" id="UP000824124">
    <property type="component" value="Unassembled WGS sequence"/>
</dbReference>
<feature type="chain" id="PRO_5038843838" evidence="1">
    <location>
        <begin position="21"/>
        <end position="317"/>
    </location>
</feature>
<reference evidence="3" key="2">
    <citation type="journal article" date="2021" name="PeerJ">
        <title>Extensive microbial diversity within the chicken gut microbiome revealed by metagenomics and culture.</title>
        <authorList>
            <person name="Gilroy R."/>
            <person name="Ravi A."/>
            <person name="Getino M."/>
            <person name="Pursley I."/>
            <person name="Horton D.L."/>
            <person name="Alikhan N.F."/>
            <person name="Baker D."/>
            <person name="Gharbi K."/>
            <person name="Hall N."/>
            <person name="Watson M."/>
            <person name="Adriaenssens E.M."/>
            <person name="Foster-Nyarko E."/>
            <person name="Jarju S."/>
            <person name="Secka A."/>
            <person name="Antonio M."/>
            <person name="Oren A."/>
            <person name="Chaudhuri R.R."/>
            <person name="La Ragione R."/>
            <person name="Hildebrand F."/>
            <person name="Pallen M.J."/>
        </authorList>
    </citation>
    <scope>NUCLEOTIDE SEQUENCE</scope>
    <source>
        <strain evidence="3">2830</strain>
    </source>
</reference>
<keyword evidence="1" id="KW-0732">Signal</keyword>
<proteinExistence type="predicted"/>
<evidence type="ECO:0000313" key="3">
    <source>
        <dbReference type="EMBL" id="HIU10342.1"/>
    </source>
</evidence>
<organism evidence="3 4">
    <name type="scientific">Candidatus Avidehalobacter gallistercoris</name>
    <dbReference type="NCBI Taxonomy" id="2840694"/>
    <lineage>
        <taxon>Bacteria</taxon>
        <taxon>Bacillati</taxon>
        <taxon>Bacillota</taxon>
        <taxon>Clostridia</taxon>
        <taxon>Eubacteriales</taxon>
        <taxon>Peptococcaceae</taxon>
        <taxon>Peptococcaceae incertae sedis</taxon>
        <taxon>Candidatus Avidehalobacter</taxon>
    </lineage>
</organism>
<dbReference type="EMBL" id="DVMH01000020">
    <property type="protein sequence ID" value="HIU10342.1"/>
    <property type="molecule type" value="Genomic_DNA"/>
</dbReference>
<protein>
    <submittedName>
        <fullName evidence="3">DUF5046 domain-containing protein</fullName>
    </submittedName>
</protein>